<protein>
    <submittedName>
        <fullName evidence="3">Uncharacterized protein</fullName>
    </submittedName>
</protein>
<feature type="region of interest" description="Disordered" evidence="1">
    <location>
        <begin position="259"/>
        <end position="377"/>
    </location>
</feature>
<evidence type="ECO:0000313" key="2">
    <source>
        <dbReference type="Proteomes" id="UP000887574"/>
    </source>
</evidence>
<keyword evidence="2" id="KW-1185">Reference proteome</keyword>
<name>A0A915D3M6_9BILA</name>
<organism evidence="2 3">
    <name type="scientific">Ditylenchus dipsaci</name>
    <dbReference type="NCBI Taxonomy" id="166011"/>
    <lineage>
        <taxon>Eukaryota</taxon>
        <taxon>Metazoa</taxon>
        <taxon>Ecdysozoa</taxon>
        <taxon>Nematoda</taxon>
        <taxon>Chromadorea</taxon>
        <taxon>Rhabditida</taxon>
        <taxon>Tylenchina</taxon>
        <taxon>Tylenchomorpha</taxon>
        <taxon>Sphaerularioidea</taxon>
        <taxon>Anguinidae</taxon>
        <taxon>Anguininae</taxon>
        <taxon>Ditylenchus</taxon>
    </lineage>
</organism>
<evidence type="ECO:0000313" key="3">
    <source>
        <dbReference type="WBParaSite" id="jg1557"/>
    </source>
</evidence>
<feature type="compositionally biased region" description="Basic residues" evidence="1">
    <location>
        <begin position="97"/>
        <end position="110"/>
    </location>
</feature>
<accession>A0A915D3M6</accession>
<feature type="compositionally biased region" description="Basic and acidic residues" evidence="1">
    <location>
        <begin position="87"/>
        <end position="96"/>
    </location>
</feature>
<dbReference type="WBParaSite" id="jg1557">
    <property type="protein sequence ID" value="jg1557"/>
    <property type="gene ID" value="jg1557"/>
</dbReference>
<sequence length="461" mass="51537">MKFDLESTEGDGADENLRGLDQQIAEQVVERKLEEVEERHKINRFCVFIIKFLDIGMQTSATQDQTEQKPCKVTSNTQQQHCPAPEKSPKKTEREGKRRKREKKRLKHLQKSTSDAQESYQSPEKTSVNSISSPPAPIVSLIPASPPLTSPIPSPIKRRRPCWESGSNTNASSPPKLPAMPRKLSPPVEVPVNGLKLRISKVLLSSKTRKKRHREVALPKEPVDLVHEAVFLPEKPADLPMEQVPLPEEPVNIASDPVVELENGKHHHRSNGSKKKKKREHRKREEIMEEVLPVTRREEEKPTQSLKIPKLKIKMMHKEGASTSSSSEVLPINNNHHHQRQSTSSSTQDSNLTLKIRPLKPPSSKSPKKVSPKNHAFLPDGGQPIVCSLLNGNHALFGLPAAQMKQNCGSIRAEAPHSPAFGGLSTGLNASRERVQFSPCDDDPEDDRLRSQTSQLLTKLM</sequence>
<dbReference type="AlphaFoldDB" id="A0A915D3M6"/>
<feature type="compositionally biased region" description="Basic residues" evidence="1">
    <location>
        <begin position="265"/>
        <end position="282"/>
    </location>
</feature>
<feature type="region of interest" description="Disordered" evidence="1">
    <location>
        <begin position="66"/>
        <end position="189"/>
    </location>
</feature>
<proteinExistence type="predicted"/>
<feature type="compositionally biased region" description="Low complexity" evidence="1">
    <location>
        <begin position="341"/>
        <end position="353"/>
    </location>
</feature>
<feature type="compositionally biased region" description="Pro residues" evidence="1">
    <location>
        <begin position="144"/>
        <end position="154"/>
    </location>
</feature>
<dbReference type="Proteomes" id="UP000887574">
    <property type="component" value="Unplaced"/>
</dbReference>
<reference evidence="3" key="1">
    <citation type="submission" date="2022-11" db="UniProtKB">
        <authorList>
            <consortium name="WormBaseParasite"/>
        </authorList>
    </citation>
    <scope>IDENTIFICATION</scope>
</reference>
<evidence type="ECO:0000256" key="1">
    <source>
        <dbReference type="SAM" id="MobiDB-lite"/>
    </source>
</evidence>
<feature type="compositionally biased region" description="Polar residues" evidence="1">
    <location>
        <begin position="451"/>
        <end position="461"/>
    </location>
</feature>
<feature type="region of interest" description="Disordered" evidence="1">
    <location>
        <begin position="436"/>
        <end position="461"/>
    </location>
</feature>
<feature type="compositionally biased region" description="Polar residues" evidence="1">
    <location>
        <begin position="111"/>
        <end position="133"/>
    </location>
</feature>